<keyword evidence="2" id="KW-1185">Reference proteome</keyword>
<accession>A0AAV7IC47</accession>
<dbReference type="AlphaFoldDB" id="A0AAV7IC47"/>
<name>A0AAV7IC47_COTGL</name>
<evidence type="ECO:0000313" key="1">
    <source>
        <dbReference type="EMBL" id="KAH0550355.1"/>
    </source>
</evidence>
<organism evidence="1 2">
    <name type="scientific">Cotesia glomerata</name>
    <name type="common">Lepidopteran parasitic wasp</name>
    <name type="synonym">Apanteles glomeratus</name>
    <dbReference type="NCBI Taxonomy" id="32391"/>
    <lineage>
        <taxon>Eukaryota</taxon>
        <taxon>Metazoa</taxon>
        <taxon>Ecdysozoa</taxon>
        <taxon>Arthropoda</taxon>
        <taxon>Hexapoda</taxon>
        <taxon>Insecta</taxon>
        <taxon>Pterygota</taxon>
        <taxon>Neoptera</taxon>
        <taxon>Endopterygota</taxon>
        <taxon>Hymenoptera</taxon>
        <taxon>Apocrita</taxon>
        <taxon>Ichneumonoidea</taxon>
        <taxon>Braconidae</taxon>
        <taxon>Microgastrinae</taxon>
        <taxon>Cotesia</taxon>
    </lineage>
</organism>
<dbReference type="EMBL" id="JAHXZJ010001864">
    <property type="protein sequence ID" value="KAH0550355.1"/>
    <property type="molecule type" value="Genomic_DNA"/>
</dbReference>
<evidence type="ECO:0000313" key="2">
    <source>
        <dbReference type="Proteomes" id="UP000826195"/>
    </source>
</evidence>
<protein>
    <submittedName>
        <fullName evidence="1">Uncharacterized protein</fullName>
    </submittedName>
</protein>
<comment type="caution">
    <text evidence="1">The sequence shown here is derived from an EMBL/GenBank/DDBJ whole genome shotgun (WGS) entry which is preliminary data.</text>
</comment>
<reference evidence="1 2" key="1">
    <citation type="journal article" date="2021" name="J. Hered.">
        <title>A chromosome-level genome assembly of the parasitoid wasp, Cotesia glomerata (Hymenoptera: Braconidae).</title>
        <authorList>
            <person name="Pinto B.J."/>
            <person name="Weis J.J."/>
            <person name="Gamble T."/>
            <person name="Ode P.J."/>
            <person name="Paul R."/>
            <person name="Zaspel J.M."/>
        </authorList>
    </citation>
    <scope>NUCLEOTIDE SEQUENCE [LARGE SCALE GENOMIC DNA]</scope>
    <source>
        <strain evidence="1">CgM1</strain>
    </source>
</reference>
<dbReference type="Proteomes" id="UP000826195">
    <property type="component" value="Unassembled WGS sequence"/>
</dbReference>
<proteinExistence type="predicted"/>
<sequence>MCIEVRISSPGGSCVCSPFSRILSLLFSVQPKLFCMQNEYMSRGFEEALAFTRVHDNDKPVNEMTRINLRIKLKDLKQENKRVTKHFPREFTLGCHVFSTTLQIQVKCNETLKDPSF</sequence>
<gene>
    <name evidence="1" type="ORF">KQX54_018893</name>
</gene>